<accession>A0A813HS02</accession>
<evidence type="ECO:0000313" key="2">
    <source>
        <dbReference type="Proteomes" id="UP000654075"/>
    </source>
</evidence>
<comment type="caution">
    <text evidence="1">The sequence shown here is derived from an EMBL/GenBank/DDBJ whole genome shotgun (WGS) entry which is preliminary data.</text>
</comment>
<organism evidence="1 2">
    <name type="scientific">Polarella glacialis</name>
    <name type="common">Dinoflagellate</name>
    <dbReference type="NCBI Taxonomy" id="89957"/>
    <lineage>
        <taxon>Eukaryota</taxon>
        <taxon>Sar</taxon>
        <taxon>Alveolata</taxon>
        <taxon>Dinophyceae</taxon>
        <taxon>Suessiales</taxon>
        <taxon>Suessiaceae</taxon>
        <taxon>Polarella</taxon>
    </lineage>
</organism>
<protein>
    <submittedName>
        <fullName evidence="1">Uncharacterized protein</fullName>
    </submittedName>
</protein>
<name>A0A813HS02_POLGL</name>
<dbReference type="EMBL" id="CAJNNV010032775">
    <property type="protein sequence ID" value="CAE8641011.1"/>
    <property type="molecule type" value="Genomic_DNA"/>
</dbReference>
<sequence>ISPSRAIPKPSGFWVQGCVGDKSCESALSDVGLALQQLEEWCFSNRIIIFNKDDKTIVERDKVLGAANAKKVELAEPLEYLKDARENLQKLRA</sequence>
<dbReference type="AlphaFoldDB" id="A0A813HS02"/>
<feature type="non-terminal residue" evidence="1">
    <location>
        <position position="93"/>
    </location>
</feature>
<proteinExistence type="predicted"/>
<reference evidence="1" key="1">
    <citation type="submission" date="2021-02" db="EMBL/GenBank/DDBJ databases">
        <authorList>
            <person name="Dougan E. K."/>
            <person name="Rhodes N."/>
            <person name="Thang M."/>
            <person name="Chan C."/>
        </authorList>
    </citation>
    <scope>NUCLEOTIDE SEQUENCE</scope>
</reference>
<gene>
    <name evidence="1" type="ORF">PGLA1383_LOCUS55738</name>
</gene>
<keyword evidence="2" id="KW-1185">Reference proteome</keyword>
<evidence type="ECO:0000313" key="1">
    <source>
        <dbReference type="EMBL" id="CAE8641011.1"/>
    </source>
</evidence>
<dbReference type="Proteomes" id="UP000654075">
    <property type="component" value="Unassembled WGS sequence"/>
</dbReference>